<dbReference type="InterPro" id="IPR002938">
    <property type="entry name" value="FAD-bd"/>
</dbReference>
<name>A0A7W3WHF9_9ACTN</name>
<organism evidence="2 3">
    <name type="scientific">Streptomyces alkaliterrae</name>
    <dbReference type="NCBI Taxonomy" id="2213162"/>
    <lineage>
        <taxon>Bacteria</taxon>
        <taxon>Bacillati</taxon>
        <taxon>Actinomycetota</taxon>
        <taxon>Actinomycetes</taxon>
        <taxon>Kitasatosporales</taxon>
        <taxon>Streptomycetaceae</taxon>
        <taxon>Streptomyces</taxon>
    </lineage>
</organism>
<dbReference type="RefSeq" id="WP_181353406.1">
    <property type="nucleotide sequence ID" value="NZ_JABJWZ010000014.1"/>
</dbReference>
<reference evidence="3" key="1">
    <citation type="submission" date="2020-05" db="EMBL/GenBank/DDBJ databases">
        <title>Classification of alakaliphilic streptomycetes isolated from an alkaline soil next to Lonar Crater, India and a proposal for the recognition of Streptomyces alkaliterrae sp. nov.</title>
        <authorList>
            <person name="Golinska P."/>
        </authorList>
    </citation>
    <scope>NUCLEOTIDE SEQUENCE [LARGE SCALE GENOMIC DNA]</scope>
    <source>
        <strain evidence="3">OF3</strain>
    </source>
</reference>
<dbReference type="Gene3D" id="3.50.50.60">
    <property type="entry name" value="FAD/NAD(P)-binding domain"/>
    <property type="match status" value="1"/>
</dbReference>
<evidence type="ECO:0000313" key="3">
    <source>
        <dbReference type="Proteomes" id="UP000525686"/>
    </source>
</evidence>
<sequence length="403" mass="43348">MANNEILISGAGIAGPALAYWLHKGGFKVTIVERAAEPRPGGQTVDLRGAGRTVIERMGLMDQAKAASVDQRGFAVVDADGRMRAQVPANSFGGEGIVSEIEILRGDLAQLLYSSTLPDTEYLFDDTITGIDQGADAVTVTFEKAAPRRFGLVVGADGPHSVVRALAFGPEREFVHPIGLYTAWFTATGDLELDDWFLMHNAPGGLVASARPGRLPGEIKAGFSFRSEPLTYDRRDVAAQQALVAERFAHVGWEAQRLLRDMRTAPDFFFDSMGQVRLDSWSRGRVALLGDAGYCATPLTGLGTSLALVGAYVLAGELAAAGGDHDVAFRRYDTVMRPYVTQAQELPPGGANGYAPSSRLGIRLRDLSMRSMTRWPMRKVLAAQFAKAGDITLPDYGLAADTR</sequence>
<keyword evidence="2" id="KW-0560">Oxidoreductase</keyword>
<keyword evidence="2" id="KW-0503">Monooxygenase</keyword>
<dbReference type="EMBL" id="JABJWZ010000014">
    <property type="protein sequence ID" value="MBB1252383.1"/>
    <property type="molecule type" value="Genomic_DNA"/>
</dbReference>
<evidence type="ECO:0000259" key="1">
    <source>
        <dbReference type="Pfam" id="PF01494"/>
    </source>
</evidence>
<feature type="domain" description="FAD-binding" evidence="1">
    <location>
        <begin position="5"/>
        <end position="321"/>
    </location>
</feature>
<dbReference type="InterPro" id="IPR051704">
    <property type="entry name" value="FAD_aromatic-hydroxylase"/>
</dbReference>
<protein>
    <submittedName>
        <fullName evidence="2">FAD-dependent monooxygenase</fullName>
    </submittedName>
</protein>
<dbReference type="PRINTS" id="PR00420">
    <property type="entry name" value="RNGMNOXGNASE"/>
</dbReference>
<dbReference type="PANTHER" id="PTHR46865:SF2">
    <property type="entry name" value="MONOOXYGENASE"/>
    <property type="match status" value="1"/>
</dbReference>
<accession>A0A7W3WHF9</accession>
<gene>
    <name evidence="2" type="ORF">H3146_03210</name>
</gene>
<dbReference type="Gene3D" id="3.30.9.10">
    <property type="entry name" value="D-Amino Acid Oxidase, subunit A, domain 2"/>
    <property type="match status" value="1"/>
</dbReference>
<dbReference type="Proteomes" id="UP000525686">
    <property type="component" value="Unassembled WGS sequence"/>
</dbReference>
<comment type="caution">
    <text evidence="2">The sequence shown here is derived from an EMBL/GenBank/DDBJ whole genome shotgun (WGS) entry which is preliminary data.</text>
</comment>
<dbReference type="AlphaFoldDB" id="A0A7W3WHF9"/>
<dbReference type="SUPFAM" id="SSF51905">
    <property type="entry name" value="FAD/NAD(P)-binding domain"/>
    <property type="match status" value="1"/>
</dbReference>
<proteinExistence type="predicted"/>
<dbReference type="Pfam" id="PF01494">
    <property type="entry name" value="FAD_binding_3"/>
    <property type="match status" value="1"/>
</dbReference>
<dbReference type="GO" id="GO:0071949">
    <property type="term" value="F:FAD binding"/>
    <property type="evidence" value="ECO:0007669"/>
    <property type="project" value="InterPro"/>
</dbReference>
<dbReference type="PANTHER" id="PTHR46865">
    <property type="entry name" value="OXIDOREDUCTASE-RELATED"/>
    <property type="match status" value="1"/>
</dbReference>
<dbReference type="InterPro" id="IPR036188">
    <property type="entry name" value="FAD/NAD-bd_sf"/>
</dbReference>
<dbReference type="GO" id="GO:0004497">
    <property type="term" value="F:monooxygenase activity"/>
    <property type="evidence" value="ECO:0007669"/>
    <property type="project" value="UniProtKB-KW"/>
</dbReference>
<evidence type="ECO:0000313" key="2">
    <source>
        <dbReference type="EMBL" id="MBB1252383.1"/>
    </source>
</evidence>